<dbReference type="RefSeq" id="XP_004993897.1">
    <property type="nucleotide sequence ID" value="XM_004993840.1"/>
</dbReference>
<dbReference type="InParanoid" id="F2UA41"/>
<evidence type="ECO:0000256" key="2">
    <source>
        <dbReference type="ARBA" id="ARBA00022598"/>
    </source>
</evidence>
<dbReference type="OMA" id="MFIAMQN"/>
<dbReference type="InterPro" id="IPR020845">
    <property type="entry name" value="AMP-binding_CS"/>
</dbReference>
<dbReference type="PANTHER" id="PTHR43859">
    <property type="entry name" value="ACYL-ACTIVATING ENZYME"/>
    <property type="match status" value="1"/>
</dbReference>
<dbReference type="GO" id="GO:0016874">
    <property type="term" value="F:ligase activity"/>
    <property type="evidence" value="ECO:0007669"/>
    <property type="project" value="UniProtKB-KW"/>
</dbReference>
<evidence type="ECO:0000256" key="3">
    <source>
        <dbReference type="ARBA" id="ARBA00022832"/>
    </source>
</evidence>
<dbReference type="Pfam" id="PF00501">
    <property type="entry name" value="AMP-binding"/>
    <property type="match status" value="1"/>
</dbReference>
<dbReference type="CDD" id="cd12119">
    <property type="entry name" value="ttLC_FACS_AlkK_like"/>
    <property type="match status" value="1"/>
</dbReference>
<name>F2UA41_SALR5</name>
<dbReference type="eggNOG" id="KOG1176">
    <property type="taxonomic scope" value="Eukaryota"/>
</dbReference>
<dbReference type="OrthoDB" id="2962993at2759"/>
<proteinExistence type="inferred from homology"/>
<dbReference type="GeneID" id="16074476"/>
<evidence type="ECO:0000313" key="7">
    <source>
        <dbReference type="EMBL" id="EGD73616.1"/>
    </source>
</evidence>
<evidence type="ECO:0000256" key="1">
    <source>
        <dbReference type="ARBA" id="ARBA00006432"/>
    </source>
</evidence>
<dbReference type="Pfam" id="PF13193">
    <property type="entry name" value="AMP-binding_C"/>
    <property type="match status" value="1"/>
</dbReference>
<dbReference type="PANTHER" id="PTHR43859:SF4">
    <property type="entry name" value="BUTANOATE--COA LIGASE AAE1-RELATED"/>
    <property type="match status" value="1"/>
</dbReference>
<reference evidence="7" key="1">
    <citation type="submission" date="2009-08" db="EMBL/GenBank/DDBJ databases">
        <title>Annotation of Salpingoeca rosetta.</title>
        <authorList>
            <consortium name="The Broad Institute Genome Sequencing Platform"/>
            <person name="Russ C."/>
            <person name="Cuomo C."/>
            <person name="Burger G."/>
            <person name="Gray M.W."/>
            <person name="Holland P.W.H."/>
            <person name="King N."/>
            <person name="Lang F.B.F."/>
            <person name="Roger A.J."/>
            <person name="Ruiz-Trillo I."/>
            <person name="Young S.K."/>
            <person name="Zeng Q."/>
            <person name="Gargeya S."/>
            <person name="Alvarado L."/>
            <person name="Berlin A."/>
            <person name="Chapman S.B."/>
            <person name="Chen Z."/>
            <person name="Freedman E."/>
            <person name="Gellesch M."/>
            <person name="Goldberg J."/>
            <person name="Griggs A."/>
            <person name="Gujja S."/>
            <person name="Heilman E."/>
            <person name="Heiman D."/>
            <person name="Howarth C."/>
            <person name="Mehta T."/>
            <person name="Neiman D."/>
            <person name="Pearson M."/>
            <person name="Roberts A."/>
            <person name="Saif S."/>
            <person name="Shea T."/>
            <person name="Shenoy N."/>
            <person name="Sisk P."/>
            <person name="Stolte C."/>
            <person name="Sykes S."/>
            <person name="White J."/>
            <person name="Yandava C."/>
            <person name="Haas B."/>
            <person name="Nusbaum C."/>
            <person name="Birren B."/>
        </authorList>
    </citation>
    <scope>NUCLEOTIDE SEQUENCE [LARGE SCALE GENOMIC DNA]</scope>
    <source>
        <strain evidence="7">ATCC 50818</strain>
    </source>
</reference>
<evidence type="ECO:0000256" key="4">
    <source>
        <dbReference type="ARBA" id="ARBA00023098"/>
    </source>
</evidence>
<sequence>MMMAMQRTLRGGAKLWQATRSVAHVPGLMSDYPLALPAFLWRAEKLFYNKKIIDNSGVMRKETPYSEFVQRCRKVGGILDDLGVGENSRVGTFAWNNGNHLDLWYGVPCAGRVLHTLNIRLFPEQLTYVVNHAEDEVIFVDRSLVALMWPLVKTFEKVRNIVVMDDGKGEIPDDPRILRYEELMANAKEVDFNVKDERQAASMCYTSGTTGHPKGVVYTHRSLFLHTLALTNADGLGINERDTILPVVPMFHANAWGLAHVAPACGANLVMPGLGLVPEHLANIIEAEDVTLAAGVPTIWMGVLPHMKGRKLPHLRGIPCGGSAVPLSLSKQYEKAIGLPILQAWGMTETSPVATVGAIMSKFQGADEATIDALRETVGYPLAGVEIRIVDQQTGEEVPWDGKASGELQVRGPWICSAYYNPDDLEGEAFTGDWLHTGDVATISPDGYVKLVDRAKDVIKSGGEWVSSADVENIIMSHPKVAEAAVFAIKSKKWMERPMACVVMQPGETMTEMELLEFITPKMAKWWLPDKVEFVDEIPKTSVGKFSKKDLRARFKDVEVA</sequence>
<dbReference type="PROSITE" id="PS00455">
    <property type="entry name" value="AMP_BINDING"/>
    <property type="match status" value="1"/>
</dbReference>
<dbReference type="InterPro" id="IPR025110">
    <property type="entry name" value="AMP-bd_C"/>
</dbReference>
<dbReference type="SUPFAM" id="SSF56801">
    <property type="entry name" value="Acetyl-CoA synthetase-like"/>
    <property type="match status" value="1"/>
</dbReference>
<keyword evidence="3" id="KW-0276">Fatty acid metabolism</keyword>
<dbReference type="STRING" id="946362.F2UA41"/>
<dbReference type="KEGG" id="sre:PTSG_05324"/>
<evidence type="ECO:0000259" key="6">
    <source>
        <dbReference type="Pfam" id="PF13193"/>
    </source>
</evidence>
<feature type="domain" description="AMP-binding enzyme C-terminal" evidence="6">
    <location>
        <begin position="471"/>
        <end position="545"/>
    </location>
</feature>
<dbReference type="NCBIfam" id="NF004837">
    <property type="entry name" value="PRK06187.1"/>
    <property type="match status" value="1"/>
</dbReference>
<dbReference type="AlphaFoldDB" id="F2UA41"/>
<keyword evidence="8" id="KW-1185">Reference proteome</keyword>
<gene>
    <name evidence="7" type="ORF">PTSG_05324</name>
</gene>
<feature type="domain" description="AMP-dependent synthetase/ligase" evidence="5">
    <location>
        <begin position="64"/>
        <end position="420"/>
    </location>
</feature>
<dbReference type="Gene3D" id="3.40.50.12780">
    <property type="entry name" value="N-terminal domain of ligase-like"/>
    <property type="match status" value="1"/>
</dbReference>
<accession>F2UA41</accession>
<evidence type="ECO:0000259" key="5">
    <source>
        <dbReference type="Pfam" id="PF00501"/>
    </source>
</evidence>
<evidence type="ECO:0000313" key="8">
    <source>
        <dbReference type="Proteomes" id="UP000007799"/>
    </source>
</evidence>
<dbReference type="InterPro" id="IPR000873">
    <property type="entry name" value="AMP-dep_synth/lig_dom"/>
</dbReference>
<dbReference type="InterPro" id="IPR042099">
    <property type="entry name" value="ANL_N_sf"/>
</dbReference>
<keyword evidence="2 7" id="KW-0436">Ligase</keyword>
<dbReference type="GO" id="GO:0006631">
    <property type="term" value="P:fatty acid metabolic process"/>
    <property type="evidence" value="ECO:0007669"/>
    <property type="project" value="UniProtKB-KW"/>
</dbReference>
<dbReference type="Proteomes" id="UP000007799">
    <property type="component" value="Unassembled WGS sequence"/>
</dbReference>
<keyword evidence="4" id="KW-0443">Lipid metabolism</keyword>
<dbReference type="Gene3D" id="3.30.300.30">
    <property type="match status" value="1"/>
</dbReference>
<dbReference type="FunFam" id="3.30.300.30:FF:000008">
    <property type="entry name" value="2,3-dihydroxybenzoate-AMP ligase"/>
    <property type="match status" value="1"/>
</dbReference>
<dbReference type="EMBL" id="GL832966">
    <property type="protein sequence ID" value="EGD73616.1"/>
    <property type="molecule type" value="Genomic_DNA"/>
</dbReference>
<dbReference type="InterPro" id="IPR045851">
    <property type="entry name" value="AMP-bd_C_sf"/>
</dbReference>
<organism evidence="8">
    <name type="scientific">Salpingoeca rosetta (strain ATCC 50818 / BSB-021)</name>
    <dbReference type="NCBI Taxonomy" id="946362"/>
    <lineage>
        <taxon>Eukaryota</taxon>
        <taxon>Choanoflagellata</taxon>
        <taxon>Craspedida</taxon>
        <taxon>Salpingoecidae</taxon>
        <taxon>Salpingoeca</taxon>
    </lineage>
</organism>
<protein>
    <submittedName>
        <fullName evidence="7">AMP-dependent synthetase and ligase</fullName>
    </submittedName>
</protein>
<comment type="similarity">
    <text evidence="1">Belongs to the ATP-dependent AMP-binding enzyme family.</text>
</comment>